<keyword evidence="3" id="KW-1185">Reference proteome</keyword>
<dbReference type="GO" id="GO:0016747">
    <property type="term" value="F:acyltransferase activity, transferring groups other than amino-acyl groups"/>
    <property type="evidence" value="ECO:0007669"/>
    <property type="project" value="TreeGrafter"/>
</dbReference>
<dbReference type="InterPro" id="IPR050583">
    <property type="entry name" value="Mycobacterial_A85_antigen"/>
</dbReference>
<dbReference type="InterPro" id="IPR029058">
    <property type="entry name" value="AB_hydrolase_fold"/>
</dbReference>
<sequence length="285" mass="32705">MKKIIGSFVFICIVFTAFAQWPAMGKVEYKTMPSKILNEDREYAVYLPKNYMENTGKSYPVLYLLHGGGGSHTDWPQKGSLAGVANQLIESNEATEMIIVCPEAGKTFMNYFNNPEWQYEDYFFQELIPFIESNYRVIADKKHRAIAGLSMGGGGTFVYASHHPEMFCAAYAMSAYLYHQKELFWLNTDNDPVQKKIHQLVDDNNCVKLVEYADAGKVEAMKTVNWFIDCGDDDFTLRPNLELIMAMRQAGIPMQIRIRDGGHTWEYWHSALYIAIPFVTDCFRK</sequence>
<proteinExistence type="predicted"/>
<dbReference type="InterPro" id="IPR000801">
    <property type="entry name" value="Esterase-like"/>
</dbReference>
<reference evidence="2" key="1">
    <citation type="submission" date="2022-10" db="EMBL/GenBank/DDBJ databases">
        <title>Gaoshiqiia sediminis gen. nov., sp. nov., isolated from coastal sediment.</title>
        <authorList>
            <person name="Yu W.X."/>
            <person name="Mu D.S."/>
            <person name="Du J.Z."/>
            <person name="Liang Y.Q."/>
        </authorList>
    </citation>
    <scope>NUCLEOTIDE SEQUENCE</scope>
    <source>
        <strain evidence="2">A06</strain>
    </source>
</reference>
<dbReference type="PANTHER" id="PTHR48098">
    <property type="entry name" value="ENTEROCHELIN ESTERASE-RELATED"/>
    <property type="match status" value="1"/>
</dbReference>
<feature type="chain" id="PRO_5041414174" evidence="1">
    <location>
        <begin position="20"/>
        <end position="285"/>
    </location>
</feature>
<dbReference type="PANTHER" id="PTHR48098:SF1">
    <property type="entry name" value="DIACYLGLYCEROL ACYLTRANSFERASE_MYCOLYLTRANSFERASE AG85A"/>
    <property type="match status" value="1"/>
</dbReference>
<dbReference type="Gene3D" id="3.40.50.1820">
    <property type="entry name" value="alpha/beta hydrolase"/>
    <property type="match status" value="1"/>
</dbReference>
<evidence type="ECO:0000256" key="1">
    <source>
        <dbReference type="SAM" id="SignalP"/>
    </source>
</evidence>
<evidence type="ECO:0000313" key="3">
    <source>
        <dbReference type="Proteomes" id="UP001163821"/>
    </source>
</evidence>
<dbReference type="AlphaFoldDB" id="A0AA42C9F6"/>
<dbReference type="Pfam" id="PF00756">
    <property type="entry name" value="Esterase"/>
    <property type="match status" value="1"/>
</dbReference>
<gene>
    <name evidence="2" type="ORF">N2K84_04985</name>
</gene>
<evidence type="ECO:0000313" key="2">
    <source>
        <dbReference type="EMBL" id="MCW0482075.1"/>
    </source>
</evidence>
<protein>
    <submittedName>
        <fullName evidence="2">Esterase family protein</fullName>
    </submittedName>
</protein>
<name>A0AA42C9F6_9BACT</name>
<feature type="signal peptide" evidence="1">
    <location>
        <begin position="1"/>
        <end position="19"/>
    </location>
</feature>
<dbReference type="SUPFAM" id="SSF53474">
    <property type="entry name" value="alpha/beta-Hydrolases"/>
    <property type="match status" value="1"/>
</dbReference>
<organism evidence="2 3">
    <name type="scientific">Gaoshiqia sediminis</name>
    <dbReference type="NCBI Taxonomy" id="2986998"/>
    <lineage>
        <taxon>Bacteria</taxon>
        <taxon>Pseudomonadati</taxon>
        <taxon>Bacteroidota</taxon>
        <taxon>Bacteroidia</taxon>
        <taxon>Marinilabiliales</taxon>
        <taxon>Prolixibacteraceae</taxon>
        <taxon>Gaoshiqia</taxon>
    </lineage>
</organism>
<dbReference type="EMBL" id="JAPAAF010000004">
    <property type="protein sequence ID" value="MCW0482075.1"/>
    <property type="molecule type" value="Genomic_DNA"/>
</dbReference>
<dbReference type="Proteomes" id="UP001163821">
    <property type="component" value="Unassembled WGS sequence"/>
</dbReference>
<dbReference type="RefSeq" id="WP_282590680.1">
    <property type="nucleotide sequence ID" value="NZ_JAPAAF010000004.1"/>
</dbReference>
<comment type="caution">
    <text evidence="2">The sequence shown here is derived from an EMBL/GenBank/DDBJ whole genome shotgun (WGS) entry which is preliminary data.</text>
</comment>
<accession>A0AA42C9F6</accession>
<keyword evidence="1" id="KW-0732">Signal</keyword>